<dbReference type="Gene3D" id="2.60.40.4270">
    <property type="entry name" value="Listeria-Bacteroides repeat domain"/>
    <property type="match status" value="8"/>
</dbReference>
<reference evidence="5 6" key="1">
    <citation type="submission" date="2020-10" db="EMBL/GenBank/DDBJ databases">
        <title>Blautia liquoris sp.nov., isolated from the mud in a fermentation cellar used for the production of Chinese strong-flavoured liquor.</title>
        <authorList>
            <person name="Lu L."/>
        </authorList>
    </citation>
    <scope>NUCLEOTIDE SEQUENCE [LARGE SCALE GENOMIC DNA]</scope>
    <source>
        <strain evidence="5 6">LZLJ-3</strain>
    </source>
</reference>
<keyword evidence="3" id="KW-1133">Transmembrane helix</keyword>
<evidence type="ECO:0000256" key="2">
    <source>
        <dbReference type="SAM" id="MobiDB-lite"/>
    </source>
</evidence>
<name>A0A7M2RD97_9FIRM</name>
<evidence type="ECO:0000313" key="6">
    <source>
        <dbReference type="Proteomes" id="UP000593601"/>
    </source>
</evidence>
<evidence type="ECO:0000256" key="3">
    <source>
        <dbReference type="SAM" id="Phobius"/>
    </source>
</evidence>
<keyword evidence="4" id="KW-0732">Signal</keyword>
<evidence type="ECO:0000256" key="1">
    <source>
        <dbReference type="ARBA" id="ARBA00004196"/>
    </source>
</evidence>
<comment type="subcellular location">
    <subcellularLocation>
        <location evidence="1">Cell envelope</location>
    </subcellularLocation>
</comment>
<feature type="region of interest" description="Disordered" evidence="2">
    <location>
        <begin position="32"/>
        <end position="158"/>
    </location>
</feature>
<dbReference type="InterPro" id="IPR042229">
    <property type="entry name" value="Listeria/Bacterioides_rpt_sf"/>
</dbReference>
<proteinExistence type="predicted"/>
<feature type="compositionally biased region" description="Low complexity" evidence="2">
    <location>
        <begin position="1539"/>
        <end position="1548"/>
    </location>
</feature>
<keyword evidence="6" id="KW-1185">Reference proteome</keyword>
<dbReference type="KEGG" id="bliq:INP51_08620"/>
<organism evidence="5 6">
    <name type="scientific">Blautia liquoris</name>
    <dbReference type="NCBI Taxonomy" id="2779518"/>
    <lineage>
        <taxon>Bacteria</taxon>
        <taxon>Bacillati</taxon>
        <taxon>Bacillota</taxon>
        <taxon>Clostridia</taxon>
        <taxon>Lachnospirales</taxon>
        <taxon>Lachnospiraceae</taxon>
        <taxon>Blautia</taxon>
    </lineage>
</organism>
<feature type="compositionally biased region" description="Polar residues" evidence="2">
    <location>
        <begin position="1492"/>
        <end position="1512"/>
    </location>
</feature>
<evidence type="ECO:0000313" key="5">
    <source>
        <dbReference type="EMBL" id="QOV18118.1"/>
    </source>
</evidence>
<dbReference type="RefSeq" id="WP_193734480.1">
    <property type="nucleotide sequence ID" value="NZ_CP063304.1"/>
</dbReference>
<gene>
    <name evidence="5" type="ORF">INP51_08620</name>
</gene>
<dbReference type="EMBL" id="CP063304">
    <property type="protein sequence ID" value="QOV18118.1"/>
    <property type="molecule type" value="Genomic_DNA"/>
</dbReference>
<keyword evidence="3" id="KW-0472">Membrane</keyword>
<feature type="compositionally biased region" description="Basic and acidic residues" evidence="2">
    <location>
        <begin position="138"/>
        <end position="149"/>
    </location>
</feature>
<protein>
    <submittedName>
        <fullName evidence="5">InlB B-repeat-containing protein</fullName>
    </submittedName>
</protein>
<feature type="chain" id="PRO_5032380031" evidence="4">
    <location>
        <begin position="28"/>
        <end position="1633"/>
    </location>
</feature>
<dbReference type="GO" id="GO:0030313">
    <property type="term" value="C:cell envelope"/>
    <property type="evidence" value="ECO:0007669"/>
    <property type="project" value="UniProtKB-SubCell"/>
</dbReference>
<dbReference type="NCBIfam" id="TIGR02543">
    <property type="entry name" value="List_Bact_rpt"/>
    <property type="match status" value="3"/>
</dbReference>
<keyword evidence="3" id="KW-0812">Transmembrane</keyword>
<feature type="region of interest" description="Disordered" evidence="2">
    <location>
        <begin position="1612"/>
        <end position="1633"/>
    </location>
</feature>
<sequence>MKKFRLKQLLAILLVVAMVSVNELTFAATASALPAEQSQATQEESADSEQAPAKNSKTENSEEDPPPNKENPDTSKEKPDVSKEKPDTSKENPDTPKEDASASKEDSSAKKDTPSEKKENSEGKKEDSSAITQNQEVKNSEEDLLRDEGDTGEPSVTYTGTYTITINYIYRDNKKMAARPYIESVPAGEALSKSVKSPDVMGYQPLIADQEINTAAMDQDMTYDVYYVPKTNTPYTINHYQENIDRDGYTLTGVGHLSGTTNATVTASPQPYTGFTPPDVMPSATIHPDGSTTLDVYYTRNQYTMYFETGEGGSYIEPVTAAFDQPLVPPSDPIRPGYKFAGWGSHGFPSRMPIGDIMMTAEWEVEGMVSYTLVYWLESIEGNGTYDYVGAVQEQAPADSSPEILQNAPSSIGFPIDREHIEFNETKTAAEKPDKVNGTGSTIVNVYYDRKAYSISFGFDDTRYTLKKGDTVYETSPYVLTAKFGANIADQWPVDPPKLRPGKSGEGAFTGWAEKNKLSFSSLQHYLDQNLVNNQNLEAKWSYQTKNVNVTYLFEDLTGQGETPNYEQLINLDRMTIQWNAKSFIGFTPINNSVYITDNNSAVFHYKRNIYQITFYSSGTIDKNISGIKYETPISDLEYTPPTPAALPGYTFGGWYTSPQTFDGSEYDFSGKTMPAKNLILHAKWVKPTYTVTFHPNNGSADFTQRVLLQKNASEPEHPTRPGYRFEGWYKTGSSFRYVFPPVTGDTTLNARWIPIENVGYDVIYKIGTPENSMEHSRASYTGKTVGTKVTASAIAIPGLLPDAANKTLTLTAGENLIIFYYAPFSNMTYTVKYLENGTKAQLLPDKQVTTMASEITENYVHIAGYYPDRYQQILQLSPNQKENVLIFTYTKNSDASYKVEHYLEQTDGTYHHTSSHTDILTAPVGSVQSAEPKTFENYHYNAKISHHRDVVLPNNETILRLYYSLTRYTVKYIADQHGSLQGEDTFHDIRHGAPYKTGAPTPVPKPAAGYRFTGWEPSLPAPTTPVTANAVYTAKFALDPTQWSTVSYHPNGGTGTMEDNTVLTGSGYKIRPNSYTRANHQFVGWNTSPDADGTGYAEDDRITVTGDITLYAEWVPDTQYAVTYIANGGTGHMSDPHGFYYRDDPVHVLPNSYTRAGYRFTKWATHADGSGNSYNPADTFRIRENTALYAQWEKDPAQWVTIRFDKNHPQAAGFMESSEVLAEEPFAIPANRFELDHHDFRGWSSQRDGRGKSFDEEDEFTPIDKFPSQRTITLYAKWKEHKTYTVTYHSNNPSDQTVKDNASYYEGSKVVLRPSNTFDYPHHTFMYWTRSLFGDDAYMAGESFTIDRNMDFYAHWEKDPEFHVEYKDTYSQKSWNDPKTYRINPTGSDPVTVKNSMFQRDGYDFAGWDVEFKNAPGVRHASQPGNVLKDVTSDTTLYAQWNPHIYQITYDLQGGQVHGTNPSEYDIETPTFSLINPERPGYTFLGWSGTDIDNTKPSDSVTIQKGSTGDRQYQAHWEELPTDPPTESEEDPKPKPPAKSLPKAPANPKDKTPPAPATPAGPVRKTQAKPTRKSTPGTPAKKEIPKTGDNTPITFWIALAVTSSVLILGLSLRRKKGSPDTIPSKESEDPHE</sequence>
<feature type="compositionally biased region" description="Basic and acidic residues" evidence="2">
    <location>
        <begin position="1624"/>
        <end position="1633"/>
    </location>
</feature>
<accession>A0A7M2RD97</accession>
<feature type="signal peptide" evidence="4">
    <location>
        <begin position="1"/>
        <end position="27"/>
    </location>
</feature>
<evidence type="ECO:0000256" key="4">
    <source>
        <dbReference type="SAM" id="SignalP"/>
    </source>
</evidence>
<dbReference type="Pfam" id="PF09479">
    <property type="entry name" value="Flg_new"/>
    <property type="match status" value="7"/>
</dbReference>
<dbReference type="Proteomes" id="UP000593601">
    <property type="component" value="Chromosome"/>
</dbReference>
<feature type="region of interest" description="Disordered" evidence="2">
    <location>
        <begin position="1487"/>
        <end position="1593"/>
    </location>
</feature>
<feature type="compositionally biased region" description="Basic and acidic residues" evidence="2">
    <location>
        <begin position="56"/>
        <end position="128"/>
    </location>
</feature>
<feature type="transmembrane region" description="Helical" evidence="3">
    <location>
        <begin position="1594"/>
        <end position="1613"/>
    </location>
</feature>
<dbReference type="InterPro" id="IPR013378">
    <property type="entry name" value="InlB-like_B-rpt"/>
</dbReference>